<reference evidence="1 2" key="1">
    <citation type="submission" date="2018-09" db="EMBL/GenBank/DDBJ databases">
        <title>Evaluation of genetic relatedness and plasmid mediated virulence of Salmonella Schwarzengrund strains isolated from food and clinical sources.</title>
        <authorList>
            <person name="Khajanchi B."/>
            <person name="Yoskowitz N."/>
            <person name="Han J."/>
            <person name="Grim C."/>
            <person name="Zhao S."/>
            <person name="Wang S."/>
            <person name="Patel A."/>
            <person name="Foley S."/>
        </authorList>
    </citation>
    <scope>NUCLEOTIDE SEQUENCE [LARGE SCALE GENOMIC DNA]</scope>
    <source>
        <strain evidence="1 2">MDH-25</strain>
    </source>
</reference>
<dbReference type="EMBL" id="QZFO01000146">
    <property type="protein sequence ID" value="RJR01726.1"/>
    <property type="molecule type" value="Genomic_DNA"/>
</dbReference>
<evidence type="ECO:0000313" key="1">
    <source>
        <dbReference type="EMBL" id="RJR01726.1"/>
    </source>
</evidence>
<accession>A0A6D1Q0V4</accession>
<name>A0A6D1Q0V4_SALET</name>
<sequence length="101" mass="11439">MYDFCLPENNDSILFGSKMLRACFHFIFIHFKFSGEIIKTEELNISPRNKCPFYTVCCASIRANNSNICAESPWKSMSINNNEGCYYAAAIKATNPPVLPD</sequence>
<dbReference type="AlphaFoldDB" id="A0A6D1Q0V4"/>
<gene>
    <name evidence="1" type="ORF">D6A15_21025</name>
</gene>
<organism evidence="1 2">
    <name type="scientific">Salmonella enterica subsp. enterica serovar Schwarzengrund</name>
    <dbReference type="NCBI Taxonomy" id="340190"/>
    <lineage>
        <taxon>Bacteria</taxon>
        <taxon>Pseudomonadati</taxon>
        <taxon>Pseudomonadota</taxon>
        <taxon>Gammaproteobacteria</taxon>
        <taxon>Enterobacterales</taxon>
        <taxon>Enterobacteriaceae</taxon>
        <taxon>Salmonella</taxon>
    </lineage>
</organism>
<proteinExistence type="predicted"/>
<protein>
    <submittedName>
        <fullName evidence="1">Uncharacterized protein</fullName>
    </submittedName>
</protein>
<dbReference type="Proteomes" id="UP000283354">
    <property type="component" value="Unassembled WGS sequence"/>
</dbReference>
<comment type="caution">
    <text evidence="1">The sequence shown here is derived from an EMBL/GenBank/DDBJ whole genome shotgun (WGS) entry which is preliminary data.</text>
</comment>
<evidence type="ECO:0000313" key="2">
    <source>
        <dbReference type="Proteomes" id="UP000283354"/>
    </source>
</evidence>